<feature type="coiled-coil region" evidence="1">
    <location>
        <begin position="31"/>
        <end position="58"/>
    </location>
</feature>
<evidence type="ECO:0000256" key="1">
    <source>
        <dbReference type="SAM" id="Coils"/>
    </source>
</evidence>
<evidence type="ECO:0000313" key="2">
    <source>
        <dbReference type="EMBL" id="DAE05436.1"/>
    </source>
</evidence>
<proteinExistence type="predicted"/>
<name>A0A8S5PGW8_9CAUD</name>
<accession>A0A8S5PGW8</accession>
<keyword evidence="1" id="KW-0175">Coiled coil</keyword>
<dbReference type="EMBL" id="BK015410">
    <property type="protein sequence ID" value="DAE05436.1"/>
    <property type="molecule type" value="Genomic_DNA"/>
</dbReference>
<protein>
    <submittedName>
        <fullName evidence="2">Uncharacterized protein</fullName>
    </submittedName>
</protein>
<sequence>MNEELLKSYEELKRNRNIINTIDPDFFFKIVDCLLKENEELRKENEELKKDYYNVINKIENKIDILDIVISECIYLDDDDAEYKKAVEKDKLCLLNQKRALQELLEEGDLE</sequence>
<reference evidence="2" key="1">
    <citation type="journal article" date="2021" name="Proc. Natl. Acad. Sci. U.S.A.">
        <title>A Catalog of Tens of Thousands of Viruses from Human Metagenomes Reveals Hidden Associations with Chronic Diseases.</title>
        <authorList>
            <person name="Tisza M.J."/>
            <person name="Buck C.B."/>
        </authorList>
    </citation>
    <scope>NUCLEOTIDE SEQUENCE</scope>
    <source>
        <strain evidence="2">CtMkg9</strain>
    </source>
</reference>
<organism evidence="2">
    <name type="scientific">Siphoviridae sp. ctMkg9</name>
    <dbReference type="NCBI Taxonomy" id="2825463"/>
    <lineage>
        <taxon>Viruses</taxon>
        <taxon>Duplodnaviria</taxon>
        <taxon>Heunggongvirae</taxon>
        <taxon>Uroviricota</taxon>
        <taxon>Caudoviricetes</taxon>
    </lineage>
</organism>